<proteinExistence type="predicted"/>
<dbReference type="Gene3D" id="2.30.29.30">
    <property type="entry name" value="Pleckstrin-homology domain (PH domain)/Phosphotyrosine-binding domain (PTB)"/>
    <property type="match status" value="1"/>
</dbReference>
<dbReference type="OrthoDB" id="2162691at2759"/>
<name>A0A2A2L1E4_9BILA</name>
<comment type="caution">
    <text evidence="8">The sequence shown here is derived from an EMBL/GenBank/DDBJ whole genome shotgun (WGS) entry which is preliminary data.</text>
</comment>
<comment type="subcellular location">
    <subcellularLocation>
        <location evidence="1">Membrane</location>
        <topology evidence="1">Single-pass membrane protein</topology>
    </subcellularLocation>
</comment>
<keyword evidence="4 6" id="KW-0472">Membrane</keyword>
<accession>A0A2A2L1E4</accession>
<gene>
    <name evidence="8" type="ORF">WR25_07711</name>
</gene>
<dbReference type="Pfam" id="PF16016">
    <property type="entry name" value="VASt"/>
    <property type="match status" value="1"/>
</dbReference>
<dbReference type="EMBL" id="LIAE01007327">
    <property type="protein sequence ID" value="PAV79998.1"/>
    <property type="molecule type" value="Genomic_DNA"/>
</dbReference>
<evidence type="ECO:0000256" key="2">
    <source>
        <dbReference type="ARBA" id="ARBA00022692"/>
    </source>
</evidence>
<evidence type="ECO:0000313" key="8">
    <source>
        <dbReference type="EMBL" id="PAV79998.1"/>
    </source>
</evidence>
<dbReference type="InterPro" id="IPR011993">
    <property type="entry name" value="PH-like_dom_sf"/>
</dbReference>
<evidence type="ECO:0000313" key="9">
    <source>
        <dbReference type="Proteomes" id="UP000218231"/>
    </source>
</evidence>
<evidence type="ECO:0000256" key="3">
    <source>
        <dbReference type="ARBA" id="ARBA00022989"/>
    </source>
</evidence>
<dbReference type="GO" id="GO:0120015">
    <property type="term" value="F:sterol transfer activity"/>
    <property type="evidence" value="ECO:0007669"/>
    <property type="project" value="TreeGrafter"/>
</dbReference>
<dbReference type="InterPro" id="IPR004182">
    <property type="entry name" value="GRAM"/>
</dbReference>
<keyword evidence="2 6" id="KW-0812">Transmembrane</keyword>
<evidence type="ECO:0000256" key="4">
    <source>
        <dbReference type="ARBA" id="ARBA00023136"/>
    </source>
</evidence>
<feature type="compositionally biased region" description="Polar residues" evidence="5">
    <location>
        <begin position="299"/>
        <end position="314"/>
    </location>
</feature>
<feature type="region of interest" description="Disordered" evidence="5">
    <location>
        <begin position="545"/>
        <end position="569"/>
    </location>
</feature>
<reference evidence="8 9" key="1">
    <citation type="journal article" date="2017" name="Curr. Biol.">
        <title>Genome architecture and evolution of a unichromosomal asexual nematode.</title>
        <authorList>
            <person name="Fradin H."/>
            <person name="Zegar C."/>
            <person name="Gutwein M."/>
            <person name="Lucas J."/>
            <person name="Kovtun M."/>
            <person name="Corcoran D."/>
            <person name="Baugh L.R."/>
            <person name="Kiontke K."/>
            <person name="Gunsalus K."/>
            <person name="Fitch D.H."/>
            <person name="Piano F."/>
        </authorList>
    </citation>
    <scope>NUCLEOTIDE SEQUENCE [LARGE SCALE GENOMIC DNA]</scope>
    <source>
        <strain evidence="8">PF1309</strain>
    </source>
</reference>
<dbReference type="STRING" id="2018661.A0A2A2L1E4"/>
<feature type="region of interest" description="Disordered" evidence="5">
    <location>
        <begin position="284"/>
        <end position="320"/>
    </location>
</feature>
<organism evidence="8 9">
    <name type="scientific">Diploscapter pachys</name>
    <dbReference type="NCBI Taxonomy" id="2018661"/>
    <lineage>
        <taxon>Eukaryota</taxon>
        <taxon>Metazoa</taxon>
        <taxon>Ecdysozoa</taxon>
        <taxon>Nematoda</taxon>
        <taxon>Chromadorea</taxon>
        <taxon>Rhabditida</taxon>
        <taxon>Rhabditina</taxon>
        <taxon>Rhabditomorpha</taxon>
        <taxon>Rhabditoidea</taxon>
        <taxon>Rhabditidae</taxon>
        <taxon>Diploscapter</taxon>
    </lineage>
</organism>
<dbReference type="CDD" id="cd13220">
    <property type="entry name" value="PH-GRAM_GRAMDC"/>
    <property type="match status" value="1"/>
</dbReference>
<dbReference type="PANTHER" id="PTHR23319:SF4">
    <property type="entry name" value="GRAM DOMAIN CONTAINING 1B, ISOFORM E"/>
    <property type="match status" value="1"/>
</dbReference>
<dbReference type="GO" id="GO:0005886">
    <property type="term" value="C:plasma membrane"/>
    <property type="evidence" value="ECO:0007669"/>
    <property type="project" value="TreeGrafter"/>
</dbReference>
<evidence type="ECO:0000256" key="6">
    <source>
        <dbReference type="SAM" id="Phobius"/>
    </source>
</evidence>
<dbReference type="AlphaFoldDB" id="A0A2A2L1E4"/>
<feature type="domain" description="VASt" evidence="7">
    <location>
        <begin position="364"/>
        <end position="537"/>
    </location>
</feature>
<evidence type="ECO:0000256" key="1">
    <source>
        <dbReference type="ARBA" id="ARBA00004167"/>
    </source>
</evidence>
<evidence type="ECO:0000259" key="7">
    <source>
        <dbReference type="PROSITE" id="PS51778"/>
    </source>
</evidence>
<dbReference type="GO" id="GO:0032366">
    <property type="term" value="P:intracellular sterol transport"/>
    <property type="evidence" value="ECO:0007669"/>
    <property type="project" value="TreeGrafter"/>
</dbReference>
<sequence length="719" mass="82018">MSKKSQSECSSVEVEFRPTTLQGLQERLIKSGTTRLCVSADDDSEAEQTPDKLMFHKLRKTISSGSIFSQASREQLPERPVKLIPEQKAQTIPEEIKSTLNGSISSHGSAEKSDPLYDVMIQSKKRKYFSEKSTTKNIFKKLLHPSYYERRIQFRKLFGNVVDEADLFLTSYSCAYHREILAHGRMYLTQRQVCFYANIFGWETSLIIPIDEIVCITKERAAKIFPNSLQIERRNGEKYFFASFANRDKSYGVLQAVHMRIQEGDIISPEQLWEMLNLENHHDLSPAKSRSSASDKRFFNSTPSTPLTNDSAMSSPIEREPLSPSSADCLRLSNNEFTVSHDTSSHSSLEDYLNETECSCRDHSGKLCLDAVYPFSTEECYDMMFNDSKWFMNKYLLHVKHNDYKSTKWTKSGDFGEEHRTTAYSVPLNQSLGPKTCQVTEKQILKYVVSLKAGFTMQKESQNSGVPYSDTFVIDTTYCVTCISRNECRLKVHCGVRFKKPPFSFIRNLIDRTSMSGIDEHYATLEKLLNEEALPRRMISGMDRTRETEDPEVIPCGEGSSASSLEDVRRSRVPTAMKSHTLPMTKKSSVIMHHPSTLSLRHRRRHQNLSAGLQKDSVVAPIGLQNQTQPDYGGYIRVIIGLLFGLLLLNLMLLIRMQLDDQSKRFTDNSAWPRNASAQLEYLLNSVAQLQQHIQELHHSRAASGQKRRTVTAKITNDY</sequence>
<dbReference type="InterPro" id="IPR031968">
    <property type="entry name" value="VASt"/>
</dbReference>
<dbReference type="SMART" id="SM00568">
    <property type="entry name" value="GRAM"/>
    <property type="match status" value="1"/>
</dbReference>
<evidence type="ECO:0000256" key="5">
    <source>
        <dbReference type="SAM" id="MobiDB-lite"/>
    </source>
</evidence>
<protein>
    <recommendedName>
        <fullName evidence="7">VASt domain-containing protein</fullName>
    </recommendedName>
</protein>
<dbReference type="PANTHER" id="PTHR23319">
    <property type="entry name" value="GRAM DOMAIN CONTAINING 1B, ISOFORM E"/>
    <property type="match status" value="1"/>
</dbReference>
<dbReference type="InterPro" id="IPR051482">
    <property type="entry name" value="Cholesterol_transport"/>
</dbReference>
<dbReference type="GO" id="GO:0140268">
    <property type="term" value="C:endoplasmic reticulum-plasma membrane contact site"/>
    <property type="evidence" value="ECO:0007669"/>
    <property type="project" value="TreeGrafter"/>
</dbReference>
<keyword evidence="9" id="KW-1185">Reference proteome</keyword>
<dbReference type="PROSITE" id="PS51778">
    <property type="entry name" value="VAST"/>
    <property type="match status" value="1"/>
</dbReference>
<dbReference type="Pfam" id="PF02893">
    <property type="entry name" value="GRAM"/>
    <property type="match status" value="1"/>
</dbReference>
<feature type="transmembrane region" description="Helical" evidence="6">
    <location>
        <begin position="634"/>
        <end position="655"/>
    </location>
</feature>
<dbReference type="GO" id="GO:0032934">
    <property type="term" value="F:sterol binding"/>
    <property type="evidence" value="ECO:0007669"/>
    <property type="project" value="TreeGrafter"/>
</dbReference>
<dbReference type="GO" id="GO:0005789">
    <property type="term" value="C:endoplasmic reticulum membrane"/>
    <property type="evidence" value="ECO:0007669"/>
    <property type="project" value="TreeGrafter"/>
</dbReference>
<dbReference type="Proteomes" id="UP000218231">
    <property type="component" value="Unassembled WGS sequence"/>
</dbReference>
<keyword evidence="3 6" id="KW-1133">Transmembrane helix</keyword>